<proteinExistence type="predicted"/>
<dbReference type="Gene3D" id="3.90.780.10">
    <property type="entry name" value="5'-Nucleotidase, C-terminal domain"/>
    <property type="match status" value="1"/>
</dbReference>
<dbReference type="InterPro" id="IPR036415">
    <property type="entry name" value="Lamin_tail_dom_sf"/>
</dbReference>
<dbReference type="NCBIfam" id="NF033679">
    <property type="entry name" value="DNRLRE_dom"/>
    <property type="match status" value="1"/>
</dbReference>
<gene>
    <name evidence="6" type="ORF">JFN93_05875</name>
</gene>
<name>A0A8J7J684_9BACT</name>
<protein>
    <submittedName>
        <fullName evidence="6">DNRLRE domain-containing protein</fullName>
    </submittedName>
</protein>
<evidence type="ECO:0000256" key="2">
    <source>
        <dbReference type="ARBA" id="ARBA00022525"/>
    </source>
</evidence>
<dbReference type="Pfam" id="PF02872">
    <property type="entry name" value="5_nucleotid_C"/>
    <property type="match status" value="1"/>
</dbReference>
<dbReference type="SUPFAM" id="SSF55816">
    <property type="entry name" value="5'-nucleotidase (syn. UDP-sugar hydrolase), C-terminal domain"/>
    <property type="match status" value="1"/>
</dbReference>
<dbReference type="Pfam" id="PF18998">
    <property type="entry name" value="Flg_new_2"/>
    <property type="match status" value="2"/>
</dbReference>
<dbReference type="Proteomes" id="UP000636888">
    <property type="component" value="Unassembled WGS sequence"/>
</dbReference>
<dbReference type="InterPro" id="IPR001322">
    <property type="entry name" value="Lamin_tail_dom"/>
</dbReference>
<organism evidence="6 7">
    <name type="scientific">Geomesophilobacter sediminis</name>
    <dbReference type="NCBI Taxonomy" id="2798584"/>
    <lineage>
        <taxon>Bacteria</taxon>
        <taxon>Pseudomonadati</taxon>
        <taxon>Thermodesulfobacteriota</taxon>
        <taxon>Desulfuromonadia</taxon>
        <taxon>Geobacterales</taxon>
        <taxon>Geobacteraceae</taxon>
        <taxon>Geomesophilobacter</taxon>
    </lineage>
</organism>
<dbReference type="SUPFAM" id="SSF74853">
    <property type="entry name" value="Lamin A/C globular tail domain"/>
    <property type="match status" value="1"/>
</dbReference>
<evidence type="ECO:0000256" key="3">
    <source>
        <dbReference type="ARBA" id="ARBA00022729"/>
    </source>
</evidence>
<dbReference type="GO" id="GO:0009166">
    <property type="term" value="P:nucleotide catabolic process"/>
    <property type="evidence" value="ECO:0007669"/>
    <property type="project" value="InterPro"/>
</dbReference>
<accession>A0A8J7J684</accession>
<dbReference type="PANTHER" id="PTHR11575:SF24">
    <property type="entry name" value="5'-NUCLEOTIDASE"/>
    <property type="match status" value="1"/>
</dbReference>
<dbReference type="InterPro" id="IPR006179">
    <property type="entry name" value="5_nucleotidase/apyrase"/>
</dbReference>
<dbReference type="GO" id="GO:0030288">
    <property type="term" value="C:outer membrane-bounded periplasmic space"/>
    <property type="evidence" value="ECO:0007669"/>
    <property type="project" value="TreeGrafter"/>
</dbReference>
<dbReference type="Pfam" id="PF24517">
    <property type="entry name" value="CBM96"/>
    <property type="match status" value="1"/>
</dbReference>
<dbReference type="Pfam" id="PF18887">
    <property type="entry name" value="MBG_3"/>
    <property type="match status" value="2"/>
</dbReference>
<dbReference type="InterPro" id="IPR036907">
    <property type="entry name" value="5'-Nucleotdase_C_sf"/>
</dbReference>
<dbReference type="GO" id="GO:0016787">
    <property type="term" value="F:hydrolase activity"/>
    <property type="evidence" value="ECO:0007669"/>
    <property type="project" value="InterPro"/>
</dbReference>
<comment type="caution">
    <text evidence="6">The sequence shown here is derived from an EMBL/GenBank/DDBJ whole genome shotgun (WGS) entry which is preliminary data.</text>
</comment>
<feature type="chain" id="PRO_5035223982" evidence="4">
    <location>
        <begin position="29"/>
        <end position="1746"/>
    </location>
</feature>
<feature type="domain" description="LTD" evidence="5">
    <location>
        <begin position="23"/>
        <end position="161"/>
    </location>
</feature>
<dbReference type="Gene3D" id="3.60.21.10">
    <property type="match status" value="1"/>
</dbReference>
<dbReference type="PRINTS" id="PR01607">
    <property type="entry name" value="APYRASEFAMLY"/>
</dbReference>
<comment type="subcellular location">
    <subcellularLocation>
        <location evidence="1">Secreted</location>
    </subcellularLocation>
</comment>
<dbReference type="PANTHER" id="PTHR11575">
    <property type="entry name" value="5'-NUCLEOTIDASE-RELATED"/>
    <property type="match status" value="1"/>
</dbReference>
<dbReference type="PROSITE" id="PS51841">
    <property type="entry name" value="LTD"/>
    <property type="match status" value="1"/>
</dbReference>
<sequence>MKPFHLNRSKRRVAAAVLSVALALPALAGAASPDVVISQVYGGGGNSGATYKNDFIELFNRGPVPVSLNGWSVQYASSTGTSWTNRTNLPNVTLQPGQYFLVQEAAGTGGTVNLPTPDATGTINLSGTAGKVALVNSQTALACGASCAGTAGVVDFVGFGTGTTNYEGTGPTPALSNTTAALRTSSCVDTDNNAADFSAATPNPRNTASPLAACVTPVNGACGTDSGATLAALAPTNLCAAGTPSAVTGVGHPWSWSCAGIAGGNSATCSATIKSYLLSFQTDGNGTLTGSTAQNVDFGAYATPVSASGNGGFSLQNWTGTNGFVTSTANPLTVGPVFATQTITANFSALPVSGACGADNGQTLAASAPTSLCSVGVASAVSGSGHPWSWSCGGLNGGNTAACSAQIQSYTVTFSAGSNGSITGAASQTVDYDGATTPVEAVPSGANIFSSWTGTNGFGTVADNPLVVSHVTKNLDLTANFTGLLTIYHVNDTHARVTPHQMLVPGHSNDPARFETVGGAAYLAGKLLEETAANPEALVIDAGDISEGNPIGDMGGNGSMTQFYTLLSAKLKAQRGRGMDAVVVGNHDVRDVNYIANMMSLKNTGVPVISANVCAKGTQTPYFAPYTIVNVHGKKVGLLGYTTQAAEVGASLADTLDIVNCDWNSTDGSKIHLASYVNTLRNVEKCDLVVLVAHIGHSALVDPTAPLLKDDGAAKLPEVVVTGHWHTWAESGAWQPEMLNYKSIFTEAGSYMKYLGELKVTDNGTFVSAYNHVIRDAEITPDRDVQKLIDNLTAQYDALHPGHPASEVIGYTGDDLMLDNVMKWWSADEYPWSGNNTAGQWICDAVRWKAEQLFGQCDLSIEAGGGVRADIPAGPVTYTQIYETFPWSDDTFTRVNMTGQEIVNFIKINNMDAGFSSALTVKAVDGVPTEVKFNGQPIDLNHSYTVAISNYMYNHPAANWTWSDTAPLTSNYLCREGIVDFMRQFSAGNPYRVGGARYDLNTEYSGGYRAVVTMMNDNDSKTTFEDAFVRFLSANPETLARRGTTKAPSDLVNADGTINPVNRLSENELYRSFLGFKTGALKPGDIIETWGKGSSYGGNPEFVDQEGIYGDGVEFKVVGHDDSLAKPVFISSIGQFWNDTYKNHYVKFLAKKSGASSVTDQNNQTITVMDATGYASKTLPGNTGDVLLISGIPTMESFGLRFRCDNAATVALPLPAKAAISSHLDPVPAATTASSLTLNATATSTAGIVYLAPAADAQVASGAANSNYGASNNLYVQSATTAQSSFGNERSWLKFDLSGLAGATVTGATLQLWNWKSSGADLTLELRGADSNWTESGLTWNNQPALGSVISTPTMDSGSSNLWYNWDVTSFVQANLGTNASFVLKPQTENGPLLSTFGFDAKEYGSNAPVLMVTTQTPSAGVANVKFFYRYSGDNTSWGPWTLIGAPATAAPYSVNFDYPAGYGYYEFYAVATDNGNNSETAPAAPQAATHYTPTPAYYPIVSITEGHAVFDGSAKKVSVATIPDGVASAVTYNGSATEPTGAGVYQVAATASFGGNTVTNDSTLVIAKAPASVNLEKTSFNYDGTPHPVLVDTTPAGLPVTVTYNGSATAPSAVGSYEVYAMVNDPNYHGAALGTLTIAKAAPLDISASVSVTSTGFLFSRATGKYTGSIIVGNTSAAPIAGKIDVALNNLTPGVTLANASGTLSGAPYVSQTAALNPGASITIPVQFTNPANAKITFVPVTYQE</sequence>
<evidence type="ECO:0000256" key="1">
    <source>
        <dbReference type="ARBA" id="ARBA00004613"/>
    </source>
</evidence>
<dbReference type="RefSeq" id="WP_199383065.1">
    <property type="nucleotide sequence ID" value="NZ_JAEMHM010000004.1"/>
</dbReference>
<dbReference type="Pfam" id="PF00932">
    <property type="entry name" value="LTD"/>
    <property type="match status" value="1"/>
</dbReference>
<evidence type="ECO:0000313" key="6">
    <source>
        <dbReference type="EMBL" id="MBJ6724226.1"/>
    </source>
</evidence>
<dbReference type="GO" id="GO:0005576">
    <property type="term" value="C:extracellular region"/>
    <property type="evidence" value="ECO:0007669"/>
    <property type="project" value="UniProtKB-SubCell"/>
</dbReference>
<dbReference type="InterPro" id="IPR044060">
    <property type="entry name" value="Bacterial_rp_domain"/>
</dbReference>
<reference evidence="6" key="1">
    <citation type="submission" date="2020-12" db="EMBL/GenBank/DDBJ databases">
        <title>Geomonas sp. Red875, isolated from river sediment.</title>
        <authorList>
            <person name="Xu Z."/>
            <person name="Zhang Z."/>
            <person name="Masuda Y."/>
            <person name="Itoh H."/>
            <person name="Senoo K."/>
        </authorList>
    </citation>
    <scope>NUCLEOTIDE SEQUENCE</scope>
    <source>
        <strain evidence="6">Red875</strain>
    </source>
</reference>
<evidence type="ECO:0000259" key="5">
    <source>
        <dbReference type="PROSITE" id="PS51841"/>
    </source>
</evidence>
<keyword evidence="2" id="KW-0964">Secreted</keyword>
<dbReference type="Gene3D" id="2.60.40.1260">
    <property type="entry name" value="Lamin Tail domain"/>
    <property type="match status" value="1"/>
</dbReference>
<dbReference type="InterPro" id="IPR008334">
    <property type="entry name" value="5'-Nucleotdase_C"/>
</dbReference>
<feature type="signal peptide" evidence="4">
    <location>
        <begin position="1"/>
        <end position="28"/>
    </location>
</feature>
<dbReference type="InterPro" id="IPR043772">
    <property type="entry name" value="MBG_3"/>
</dbReference>
<dbReference type="InterPro" id="IPR029052">
    <property type="entry name" value="Metallo-depent_PP-like"/>
</dbReference>
<evidence type="ECO:0000256" key="4">
    <source>
        <dbReference type="SAM" id="SignalP"/>
    </source>
</evidence>
<keyword evidence="7" id="KW-1185">Reference proteome</keyword>
<keyword evidence="3 4" id="KW-0732">Signal</keyword>
<evidence type="ECO:0000313" key="7">
    <source>
        <dbReference type="Proteomes" id="UP000636888"/>
    </source>
</evidence>
<dbReference type="InterPro" id="IPR055372">
    <property type="entry name" value="CBM96"/>
</dbReference>
<dbReference type="EMBL" id="JAEMHM010000004">
    <property type="protein sequence ID" value="MBJ6724226.1"/>
    <property type="molecule type" value="Genomic_DNA"/>
</dbReference>
<dbReference type="SUPFAM" id="SSF56300">
    <property type="entry name" value="Metallo-dependent phosphatases"/>
    <property type="match status" value="1"/>
</dbReference>